<dbReference type="EC" id="6.1.1.15" evidence="8"/>
<dbReference type="AlphaFoldDB" id="A0A0K0Y760"/>
<dbReference type="Gene3D" id="3.30.930.10">
    <property type="entry name" value="Bira Bifunctional Protein, Domain 2"/>
    <property type="match status" value="1"/>
</dbReference>
<dbReference type="GO" id="GO:0006433">
    <property type="term" value="P:prolyl-tRNA aminoacylation"/>
    <property type="evidence" value="ECO:0007669"/>
    <property type="project" value="UniProtKB-UniRule"/>
</dbReference>
<accession>A0A0K0Y760</accession>
<dbReference type="PANTHER" id="PTHR42753">
    <property type="entry name" value="MITOCHONDRIAL RIBOSOME PROTEIN L39/PROLYL-TRNA LIGASE FAMILY MEMBER"/>
    <property type="match status" value="1"/>
</dbReference>
<evidence type="ECO:0000256" key="6">
    <source>
        <dbReference type="ARBA" id="ARBA00023146"/>
    </source>
</evidence>
<comment type="function">
    <text evidence="8">Catalyzes the attachment of proline to tRNA(Pro) in a two-step reaction: proline is first activated by ATP to form Pro-AMP and then transferred to the acceptor end of tRNA(Pro).</text>
</comment>
<dbReference type="RefSeq" id="WP_049836128.1">
    <property type="nucleotide sequence ID" value="NZ_CP012160.1"/>
</dbReference>
<reference evidence="9 10" key="1">
    <citation type="journal article" date="2015" name="Genome Announc.">
        <title>Closed Genome Sequence of Octadecabacter temperatus SB1, the First Mesophilic Species of the Genus Octadecabacter.</title>
        <authorList>
            <person name="Voget S."/>
            <person name="Billerbeck S."/>
            <person name="Simon M."/>
            <person name="Daniel R."/>
        </authorList>
    </citation>
    <scope>NUCLEOTIDE SEQUENCE [LARGE SCALE GENOMIC DNA]</scope>
    <source>
        <strain evidence="9 10">SB1</strain>
    </source>
</reference>
<proteinExistence type="inferred from homology"/>
<dbReference type="FunFam" id="3.30.930.10:FF:000042">
    <property type="entry name" value="probable proline--tRNA ligase, mitochondrial"/>
    <property type="match status" value="1"/>
</dbReference>
<dbReference type="InterPro" id="IPR050062">
    <property type="entry name" value="Pro-tRNA_synthetase"/>
</dbReference>
<dbReference type="InterPro" id="IPR033730">
    <property type="entry name" value="ProRS_core_prok"/>
</dbReference>
<evidence type="ECO:0000256" key="8">
    <source>
        <dbReference type="HAMAP-Rule" id="MF_01570"/>
    </source>
</evidence>
<keyword evidence="6 8" id="KW-0030">Aminoacyl-tRNA synthetase</keyword>
<dbReference type="Pfam" id="PF03129">
    <property type="entry name" value="HGTP_anticodon"/>
    <property type="match status" value="1"/>
</dbReference>
<dbReference type="Gene3D" id="3.40.50.800">
    <property type="entry name" value="Anticodon-binding domain"/>
    <property type="match status" value="1"/>
</dbReference>
<evidence type="ECO:0000313" key="10">
    <source>
        <dbReference type="Proteomes" id="UP000067444"/>
    </source>
</evidence>
<comment type="similarity">
    <text evidence="8">Belongs to the class-II aminoacyl-tRNA synthetase family. ProS type 2 subfamily.</text>
</comment>
<gene>
    <name evidence="8 9" type="primary">proS</name>
    <name evidence="9" type="ORF">OSB_22130</name>
</gene>
<evidence type="ECO:0000256" key="7">
    <source>
        <dbReference type="ARBA" id="ARBA00047671"/>
    </source>
</evidence>
<comment type="catalytic activity">
    <reaction evidence="7 8">
        <text>tRNA(Pro) + L-proline + ATP = L-prolyl-tRNA(Pro) + AMP + diphosphate</text>
        <dbReference type="Rhea" id="RHEA:14305"/>
        <dbReference type="Rhea" id="RHEA-COMP:9700"/>
        <dbReference type="Rhea" id="RHEA-COMP:9702"/>
        <dbReference type="ChEBI" id="CHEBI:30616"/>
        <dbReference type="ChEBI" id="CHEBI:33019"/>
        <dbReference type="ChEBI" id="CHEBI:60039"/>
        <dbReference type="ChEBI" id="CHEBI:78442"/>
        <dbReference type="ChEBI" id="CHEBI:78532"/>
        <dbReference type="ChEBI" id="CHEBI:456215"/>
        <dbReference type="EC" id="6.1.1.15"/>
    </reaction>
</comment>
<name>A0A0K0Y760_9RHOB</name>
<dbReference type="NCBIfam" id="NF008979">
    <property type="entry name" value="PRK12325.1"/>
    <property type="match status" value="1"/>
</dbReference>
<keyword evidence="5 8" id="KW-0648">Protein biosynthesis</keyword>
<dbReference type="PROSITE" id="PS50862">
    <property type="entry name" value="AA_TRNA_LIGASE_II"/>
    <property type="match status" value="1"/>
</dbReference>
<dbReference type="InterPro" id="IPR036621">
    <property type="entry name" value="Anticodon-bd_dom_sf"/>
</dbReference>
<dbReference type="SUPFAM" id="SSF52954">
    <property type="entry name" value="Class II aaRS ABD-related"/>
    <property type="match status" value="1"/>
</dbReference>
<dbReference type="HAMAP" id="MF_01570">
    <property type="entry name" value="Pro_tRNA_synth_type2"/>
    <property type="match status" value="1"/>
</dbReference>
<keyword evidence="2 8" id="KW-0436">Ligase</keyword>
<evidence type="ECO:0000256" key="3">
    <source>
        <dbReference type="ARBA" id="ARBA00022741"/>
    </source>
</evidence>
<dbReference type="OrthoDB" id="9809052at2"/>
<dbReference type="InterPro" id="IPR023716">
    <property type="entry name" value="Prolyl-tRNA_ligase_IIa_type2"/>
</dbReference>
<dbReference type="CDD" id="cd00861">
    <property type="entry name" value="ProRS_anticodon_short"/>
    <property type="match status" value="1"/>
</dbReference>
<dbReference type="InterPro" id="IPR002316">
    <property type="entry name" value="Pro-tRNA-ligase_IIa"/>
</dbReference>
<dbReference type="Proteomes" id="UP000067444">
    <property type="component" value="Chromosome"/>
</dbReference>
<dbReference type="GO" id="GO:0004827">
    <property type="term" value="F:proline-tRNA ligase activity"/>
    <property type="evidence" value="ECO:0007669"/>
    <property type="project" value="UniProtKB-UniRule"/>
</dbReference>
<evidence type="ECO:0000256" key="5">
    <source>
        <dbReference type="ARBA" id="ARBA00022917"/>
    </source>
</evidence>
<dbReference type="InterPro" id="IPR045864">
    <property type="entry name" value="aa-tRNA-synth_II/BPL/LPL"/>
</dbReference>
<dbReference type="SUPFAM" id="SSF55681">
    <property type="entry name" value="Class II aaRS and biotin synthetases"/>
    <property type="match status" value="1"/>
</dbReference>
<organism evidence="9 10">
    <name type="scientific">Octadecabacter temperatus</name>
    <dbReference type="NCBI Taxonomy" id="1458307"/>
    <lineage>
        <taxon>Bacteria</taxon>
        <taxon>Pseudomonadati</taxon>
        <taxon>Pseudomonadota</taxon>
        <taxon>Alphaproteobacteria</taxon>
        <taxon>Rhodobacterales</taxon>
        <taxon>Roseobacteraceae</taxon>
        <taxon>Octadecabacter</taxon>
    </lineage>
</organism>
<dbReference type="PANTHER" id="PTHR42753:SF2">
    <property type="entry name" value="PROLINE--TRNA LIGASE"/>
    <property type="match status" value="1"/>
</dbReference>
<dbReference type="InterPro" id="IPR004154">
    <property type="entry name" value="Anticodon-bd"/>
</dbReference>
<dbReference type="GO" id="GO:0005829">
    <property type="term" value="C:cytosol"/>
    <property type="evidence" value="ECO:0007669"/>
    <property type="project" value="TreeGrafter"/>
</dbReference>
<comment type="subcellular location">
    <subcellularLocation>
        <location evidence="8">Cytoplasm</location>
    </subcellularLocation>
</comment>
<evidence type="ECO:0000256" key="1">
    <source>
        <dbReference type="ARBA" id="ARBA00022490"/>
    </source>
</evidence>
<dbReference type="Pfam" id="PF00587">
    <property type="entry name" value="tRNA-synt_2b"/>
    <property type="match status" value="1"/>
</dbReference>
<evidence type="ECO:0000313" key="9">
    <source>
        <dbReference type="EMBL" id="AKS46750.1"/>
    </source>
</evidence>
<evidence type="ECO:0000256" key="4">
    <source>
        <dbReference type="ARBA" id="ARBA00022840"/>
    </source>
</evidence>
<keyword evidence="4 8" id="KW-0067">ATP-binding</keyword>
<dbReference type="PRINTS" id="PR01046">
    <property type="entry name" value="TRNASYNTHPRO"/>
</dbReference>
<evidence type="ECO:0000256" key="2">
    <source>
        <dbReference type="ARBA" id="ARBA00022598"/>
    </source>
</evidence>
<dbReference type="InterPro" id="IPR002314">
    <property type="entry name" value="aa-tRNA-synt_IIb"/>
</dbReference>
<keyword evidence="1 8" id="KW-0963">Cytoplasm</keyword>
<dbReference type="CDD" id="cd00779">
    <property type="entry name" value="ProRS_core_prok"/>
    <property type="match status" value="1"/>
</dbReference>
<dbReference type="EMBL" id="CP012160">
    <property type="protein sequence ID" value="AKS46750.1"/>
    <property type="molecule type" value="Genomic_DNA"/>
</dbReference>
<dbReference type="InterPro" id="IPR006195">
    <property type="entry name" value="aa-tRNA-synth_II"/>
</dbReference>
<dbReference type="PATRIC" id="fig|1458307.3.peg.2231"/>
<comment type="subunit">
    <text evidence="8">Homodimer.</text>
</comment>
<protein>
    <recommendedName>
        <fullName evidence="8">Proline--tRNA ligase</fullName>
        <ecNumber evidence="8">6.1.1.15</ecNumber>
    </recommendedName>
    <alternativeName>
        <fullName evidence="8">Prolyl-tRNA synthetase</fullName>
        <shortName evidence="8">ProRS</shortName>
    </alternativeName>
</protein>
<dbReference type="FunFam" id="3.40.50.800:FF:000032">
    <property type="entry name" value="Proline--tRNA ligase"/>
    <property type="match status" value="1"/>
</dbReference>
<dbReference type="STRING" id="1458307.OSB_22130"/>
<dbReference type="KEGG" id="otm:OSB_22130"/>
<sequence length="449" mass="50564">MLLSRYFLPVLKESPRDATIVSHQYMLRAGMIKQSSAGIYSWLPLGFKVLKRIEQIVHEEQERAGHVAMLMPTIQSADLWRESGRYDDYGDEMLRITDRNKNDLLYGPTNEELVTDIFRSHVASYKSLPLTLYHIQWKFRDERRPRFGVMRGREFYMKDGYNFDLTKEDALHAYNRHLVSYLRTYERMGLQAIPMRADGGPIGGDYTHEFLVLAETGESEVFYDSAVTDLTFGDREIDYDDVDACEGVLQEFTTKYARTDETHDEALFADVPADRQRTARGIEVGQIFYFGTKYSEAMGATVQGPDGKPTPVHMGSHGIGVSRLLGAIIEASHDDKGIIWPEGVTPFHVGIVNLKQGDEEADAACKALYDQVAALGLETLYDDRNERAGAKFGTMDLIGLPWRITVGPRGLKNGVVELTSRKTGESEEMAPEAAIAKIAEIYRAHGLVK</sequence>
<dbReference type="InterPro" id="IPR044140">
    <property type="entry name" value="ProRS_anticodon_short"/>
</dbReference>
<dbReference type="GO" id="GO:0005524">
    <property type="term" value="F:ATP binding"/>
    <property type="evidence" value="ECO:0007669"/>
    <property type="project" value="UniProtKB-UniRule"/>
</dbReference>
<keyword evidence="3 8" id="KW-0547">Nucleotide-binding</keyword>
<keyword evidence="10" id="KW-1185">Reference proteome</keyword>